<keyword evidence="5" id="KW-0378">Hydrolase</keyword>
<organism evidence="8 9">
    <name type="scientific">Lactuca sativa</name>
    <name type="common">Garden lettuce</name>
    <dbReference type="NCBI Taxonomy" id="4236"/>
    <lineage>
        <taxon>Eukaryota</taxon>
        <taxon>Viridiplantae</taxon>
        <taxon>Streptophyta</taxon>
        <taxon>Embryophyta</taxon>
        <taxon>Tracheophyta</taxon>
        <taxon>Spermatophyta</taxon>
        <taxon>Magnoliopsida</taxon>
        <taxon>eudicotyledons</taxon>
        <taxon>Gunneridae</taxon>
        <taxon>Pentapetalae</taxon>
        <taxon>asterids</taxon>
        <taxon>campanulids</taxon>
        <taxon>Asterales</taxon>
        <taxon>Asteraceae</taxon>
        <taxon>Cichorioideae</taxon>
        <taxon>Cichorieae</taxon>
        <taxon>Lactucinae</taxon>
        <taxon>Lactuca</taxon>
    </lineage>
</organism>
<dbReference type="InterPro" id="IPR035595">
    <property type="entry name" value="UDP_glycos_trans_CS"/>
</dbReference>
<evidence type="ECO:0000259" key="7">
    <source>
        <dbReference type="PROSITE" id="PS50600"/>
    </source>
</evidence>
<keyword evidence="9" id="KW-1185">Reference proteome</keyword>
<comment type="caution">
    <text evidence="8">The sequence shown here is derived from an EMBL/GenBank/DDBJ whole genome shotgun (WGS) entry which is preliminary data.</text>
</comment>
<evidence type="ECO:0000256" key="2">
    <source>
        <dbReference type="ARBA" id="ARBA00009995"/>
    </source>
</evidence>
<feature type="region of interest" description="Disordered" evidence="6">
    <location>
        <begin position="746"/>
        <end position="770"/>
    </location>
</feature>
<keyword evidence="3" id="KW-0645">Protease</keyword>
<evidence type="ECO:0000256" key="5">
    <source>
        <dbReference type="ARBA" id="ARBA00022801"/>
    </source>
</evidence>
<dbReference type="SUPFAM" id="SSF53756">
    <property type="entry name" value="UDP-Glycosyltransferase/glycogen phosphorylase"/>
    <property type="match status" value="1"/>
</dbReference>
<evidence type="ECO:0000256" key="1">
    <source>
        <dbReference type="ARBA" id="ARBA00005234"/>
    </source>
</evidence>
<dbReference type="Gene3D" id="3.40.50.2000">
    <property type="entry name" value="Glycogen Phosphorylase B"/>
    <property type="match status" value="2"/>
</dbReference>
<dbReference type="GO" id="GO:0035251">
    <property type="term" value="F:UDP-glucosyltransferase activity"/>
    <property type="evidence" value="ECO:0000318"/>
    <property type="project" value="GO_Central"/>
</dbReference>
<protein>
    <recommendedName>
        <fullName evidence="7">Ubiquitin-like protease family profile domain-containing protein</fullName>
    </recommendedName>
</protein>
<comment type="similarity">
    <text evidence="2">Belongs to the UDP-glycosyltransferase family.</text>
</comment>
<feature type="domain" description="Ubiquitin-like protease family profile" evidence="7">
    <location>
        <begin position="978"/>
        <end position="1179"/>
    </location>
</feature>
<dbReference type="InterPro" id="IPR038765">
    <property type="entry name" value="Papain-like_cys_pep_sf"/>
</dbReference>
<dbReference type="GO" id="GO:0006508">
    <property type="term" value="P:proteolysis"/>
    <property type="evidence" value="ECO:0007669"/>
    <property type="project" value="UniProtKB-KW"/>
</dbReference>
<dbReference type="PROSITE" id="PS00375">
    <property type="entry name" value="UDPGT"/>
    <property type="match status" value="1"/>
</dbReference>
<dbReference type="Pfam" id="PF09331">
    <property type="entry name" value="DUF1985"/>
    <property type="match status" value="1"/>
</dbReference>
<keyword evidence="4" id="KW-0808">Transferase</keyword>
<dbReference type="PANTHER" id="PTHR48047:SF51">
    <property type="entry name" value="GLYCOSYLTRANSFERASE"/>
    <property type="match status" value="1"/>
</dbReference>
<dbReference type="PANTHER" id="PTHR48047">
    <property type="entry name" value="GLYCOSYLTRANSFERASE"/>
    <property type="match status" value="1"/>
</dbReference>
<dbReference type="GO" id="GO:0008234">
    <property type="term" value="F:cysteine-type peptidase activity"/>
    <property type="evidence" value="ECO:0007669"/>
    <property type="project" value="InterPro"/>
</dbReference>
<dbReference type="Gene3D" id="3.40.395.10">
    <property type="entry name" value="Adenoviral Proteinase, Chain A"/>
    <property type="match status" value="1"/>
</dbReference>
<dbReference type="InterPro" id="IPR002213">
    <property type="entry name" value="UDP_glucos_trans"/>
</dbReference>
<sequence length="1222" mass="141195">MADVEGIPQGIESTDKLPSMSVFWQFVTATKHMKPHFEQALNNLSEVITCIVSDGFLSWTLESANKLGIPRLSFFGMSGYSTAVALEVGANRLLSGPESDDDLITVTRFPWIKVTRNDFDKPFNQPDPTGPQQDLLMEVVIAMANSYGLIMNSFYELEPLFIDYLNRKSNLKAWCVGPLCLAESGLTVLDHHDQNPKWVEWLDEKLSKGRYVLYIAFGTQVEISTRQLEAISKGLEESEVNFMWVVRKCESEVMSHVVDELQERVGERGIIVREWVDQREILKHESVKGFLSHCGLNSVMESICSGVPILAWPMMADQHLNARMVVEEIKIGLRVETCDGSVRGFVKSEGLKKMVKELMEGERGKEVRKKVMEVGKAAKEAMEKDGSSWRTMDELIDDVQTFRNLNRHDFSFINMKAIVNLKGSDGNIWKVFEVLDDVRRAIFRDIVFGYFIDVPRLQGDALLFHKMFLHQIRPDPVLSPDEIKRLYFRVGNTKMVYGPEEFCLITSFNFGEYPKNIEKKASEKLLTSKIRCLLRERLFPNHTNSSMKIGHLKRLILNRTFLELDDVDAVRVCLIYILCEGFLGKEINDRVPQDWFFLSENLDLWNSFAWGSYLWDFTYVDLEDTWNKIDNYLSLSERRQTLKYSVLGFTAPIRIWIYEMILAVRVCGLVLRKSKDMSRMKRWSGTKKLKWVDVNKIFSKLQGQPPRQNMLPSDGEMTSCYYMSFQEYVYGEGKTVSSPVRDHFRRQDESSFSMSSSGRSHGRGRGSGKHNLDEVLKRLHALEQHVFMNRQPTEVVQDEVMNKNNTTKNVFGDIQDDKVLEERNDYAGNKFDDDVFDVNDYSEVKEESEERNDNAGNKFDDDVFDVNDYNEAKEVSDEDEIIITGIVDYFDEYGVDGKEVTLDKPRTRKPSQYLCPPYTELHTTPKQKTSAKEKVDIKSTSLVPPPTFGVAHDFSMLCLQPYVAGGEVVIQNYLFHSYDVQHRLFNFVLDRDFWSSLFGHTHDGWLESSSITKVSCVQHITIYRLLMERRFEGDRHTTMPPNFFVSHALEEGQDWRAFMAGIATYPNFMVAWWDVDTVLLLIHSSPNHWLFGELRLASMEVHIYDSLGRGAYEKFKSEGIFSKFKRRVANYLDKIKYWARRNIPRIPLNMQFIYEENVPQQSSHLGDCGVFVCMFMEQFVSGQPIRVLIDPKNAALEFRQRMAKIYWGSSLGPIFVNGWQKI</sequence>
<dbReference type="PROSITE" id="PS50600">
    <property type="entry name" value="ULP_PROTEASE"/>
    <property type="match status" value="1"/>
</dbReference>
<dbReference type="FunFam" id="3.40.50.2000:FF:000107">
    <property type="entry name" value="Glycosyltransferase"/>
    <property type="match status" value="1"/>
</dbReference>
<dbReference type="Pfam" id="PF00201">
    <property type="entry name" value="UDPGT"/>
    <property type="match status" value="1"/>
</dbReference>
<dbReference type="AlphaFoldDB" id="A0A9R1WJ34"/>
<gene>
    <name evidence="8" type="ORF">LSAT_V11C200067260</name>
</gene>
<evidence type="ECO:0000313" key="8">
    <source>
        <dbReference type="EMBL" id="KAJ0223361.1"/>
    </source>
</evidence>
<dbReference type="InterPro" id="IPR015410">
    <property type="entry name" value="DUF1985"/>
</dbReference>
<evidence type="ECO:0000313" key="9">
    <source>
        <dbReference type="Proteomes" id="UP000235145"/>
    </source>
</evidence>
<dbReference type="Pfam" id="PF02902">
    <property type="entry name" value="Peptidase_C48"/>
    <property type="match status" value="1"/>
</dbReference>
<comment type="similarity">
    <text evidence="1">Belongs to the peptidase C48 family.</text>
</comment>
<evidence type="ECO:0000256" key="6">
    <source>
        <dbReference type="SAM" id="MobiDB-lite"/>
    </source>
</evidence>
<dbReference type="CDD" id="cd03784">
    <property type="entry name" value="GT1_Gtf-like"/>
    <property type="match status" value="1"/>
</dbReference>
<dbReference type="EMBL" id="NBSK02000002">
    <property type="protein sequence ID" value="KAJ0223361.1"/>
    <property type="molecule type" value="Genomic_DNA"/>
</dbReference>
<feature type="compositionally biased region" description="Low complexity" evidence="6">
    <location>
        <begin position="750"/>
        <end position="759"/>
    </location>
</feature>
<evidence type="ECO:0000256" key="3">
    <source>
        <dbReference type="ARBA" id="ARBA00022670"/>
    </source>
</evidence>
<evidence type="ECO:0000256" key="4">
    <source>
        <dbReference type="ARBA" id="ARBA00022679"/>
    </source>
</evidence>
<name>A0A9R1WJ34_LACSA</name>
<dbReference type="Proteomes" id="UP000235145">
    <property type="component" value="Unassembled WGS sequence"/>
</dbReference>
<accession>A0A9R1WJ34</accession>
<dbReference type="InterPro" id="IPR003653">
    <property type="entry name" value="Peptidase_C48_C"/>
</dbReference>
<reference evidence="8 9" key="1">
    <citation type="journal article" date="2017" name="Nat. Commun.">
        <title>Genome assembly with in vitro proximity ligation data and whole-genome triplication in lettuce.</title>
        <authorList>
            <person name="Reyes-Chin-Wo S."/>
            <person name="Wang Z."/>
            <person name="Yang X."/>
            <person name="Kozik A."/>
            <person name="Arikit S."/>
            <person name="Song C."/>
            <person name="Xia L."/>
            <person name="Froenicke L."/>
            <person name="Lavelle D.O."/>
            <person name="Truco M.J."/>
            <person name="Xia R."/>
            <person name="Zhu S."/>
            <person name="Xu C."/>
            <person name="Xu H."/>
            <person name="Xu X."/>
            <person name="Cox K."/>
            <person name="Korf I."/>
            <person name="Meyers B.C."/>
            <person name="Michelmore R.W."/>
        </authorList>
    </citation>
    <scope>NUCLEOTIDE SEQUENCE [LARGE SCALE GENOMIC DNA]</scope>
    <source>
        <strain evidence="9">cv. Salinas</strain>
        <tissue evidence="8">Seedlings</tissue>
    </source>
</reference>
<dbReference type="SUPFAM" id="SSF54001">
    <property type="entry name" value="Cysteine proteinases"/>
    <property type="match status" value="1"/>
</dbReference>
<proteinExistence type="inferred from homology"/>